<keyword evidence="2" id="KW-1185">Reference proteome</keyword>
<accession>A0ABN3HCC5</accession>
<proteinExistence type="predicted"/>
<organism evidence="1 2">
    <name type="scientific">Gordonia cholesterolivorans</name>
    <dbReference type="NCBI Taxonomy" id="559625"/>
    <lineage>
        <taxon>Bacteria</taxon>
        <taxon>Bacillati</taxon>
        <taxon>Actinomycetota</taxon>
        <taxon>Actinomycetes</taxon>
        <taxon>Mycobacteriales</taxon>
        <taxon>Gordoniaceae</taxon>
        <taxon>Gordonia</taxon>
    </lineage>
</organism>
<reference evidence="1 2" key="1">
    <citation type="journal article" date="2019" name="Int. J. Syst. Evol. Microbiol.">
        <title>The Global Catalogue of Microorganisms (GCM) 10K type strain sequencing project: providing services to taxonomists for standard genome sequencing and annotation.</title>
        <authorList>
            <consortium name="The Broad Institute Genomics Platform"/>
            <consortium name="The Broad Institute Genome Sequencing Center for Infectious Disease"/>
            <person name="Wu L."/>
            <person name="Ma J."/>
        </authorList>
    </citation>
    <scope>NUCLEOTIDE SEQUENCE [LARGE SCALE GENOMIC DNA]</scope>
    <source>
        <strain evidence="1 2">JCM 16227</strain>
    </source>
</reference>
<evidence type="ECO:0000313" key="1">
    <source>
        <dbReference type="EMBL" id="GAA2375729.1"/>
    </source>
</evidence>
<gene>
    <name evidence="1" type="ORF">GCM10009855_13710</name>
</gene>
<name>A0ABN3HCC5_9ACTN</name>
<comment type="caution">
    <text evidence="1">The sequence shown here is derived from an EMBL/GenBank/DDBJ whole genome shotgun (WGS) entry which is preliminary data.</text>
</comment>
<dbReference type="EMBL" id="BAAARB010000005">
    <property type="protein sequence ID" value="GAA2375729.1"/>
    <property type="molecule type" value="Genomic_DNA"/>
</dbReference>
<evidence type="ECO:0000313" key="2">
    <source>
        <dbReference type="Proteomes" id="UP001501170"/>
    </source>
</evidence>
<sequence>MPSSPFPADAVATWWIIERQNGPDSAFGPFADVDAAESFAAEDPIADDQVAADCLGEYVKSASLEDLAAVGVTDVWIVT</sequence>
<dbReference type="Proteomes" id="UP001501170">
    <property type="component" value="Unassembled WGS sequence"/>
</dbReference>
<dbReference type="RefSeq" id="WP_346075550.1">
    <property type="nucleotide sequence ID" value="NZ_BAAARB010000005.1"/>
</dbReference>
<protein>
    <submittedName>
        <fullName evidence="1">Uncharacterized protein</fullName>
    </submittedName>
</protein>